<proteinExistence type="predicted"/>
<protein>
    <submittedName>
        <fullName evidence="2">Uncharacterized protein</fullName>
    </submittedName>
</protein>
<evidence type="ECO:0000313" key="2">
    <source>
        <dbReference type="EMBL" id="JAA79566.1"/>
    </source>
</evidence>
<dbReference type="EMBL" id="GAIX01012994">
    <property type="protein sequence ID" value="JAA79566.1"/>
    <property type="molecule type" value="Transcribed_RNA"/>
</dbReference>
<accession>S4NLF1</accession>
<keyword evidence="1" id="KW-0472">Membrane</keyword>
<dbReference type="AlphaFoldDB" id="S4NLF1"/>
<keyword evidence="1" id="KW-1133">Transmembrane helix</keyword>
<keyword evidence="1" id="KW-0812">Transmembrane</keyword>
<reference evidence="2" key="1">
    <citation type="journal article" date="2013" name="BMC Genomics">
        <title>Unscrambling butterfly oogenesis.</title>
        <authorList>
            <person name="Carter J.M."/>
            <person name="Baker S.C."/>
            <person name="Pink R."/>
            <person name="Carter D.R."/>
            <person name="Collins A."/>
            <person name="Tomlin J."/>
            <person name="Gibbs M."/>
            <person name="Breuker C.J."/>
        </authorList>
    </citation>
    <scope>NUCLEOTIDE SEQUENCE</scope>
    <source>
        <tissue evidence="2">Ovary</tissue>
    </source>
</reference>
<name>S4NLF1_9NEOP</name>
<evidence type="ECO:0000256" key="1">
    <source>
        <dbReference type="SAM" id="Phobius"/>
    </source>
</evidence>
<reference evidence="2" key="2">
    <citation type="submission" date="2013-05" db="EMBL/GenBank/DDBJ databases">
        <authorList>
            <person name="Carter J.-M."/>
            <person name="Baker S.C."/>
            <person name="Pink R."/>
            <person name="Carter D.R.F."/>
            <person name="Collins A."/>
            <person name="Tomlin J."/>
            <person name="Gibbs M."/>
            <person name="Breuker C.J."/>
        </authorList>
    </citation>
    <scope>NUCLEOTIDE SEQUENCE</scope>
    <source>
        <tissue evidence="2">Ovary</tissue>
    </source>
</reference>
<sequence length="74" mass="8737">MDWKSQFQHENHIWNALPASRVNFIRESVHGLVSFIGILLENLTQYYGHLFWVYLFILCALFRIIQSGIDVITI</sequence>
<feature type="transmembrane region" description="Helical" evidence="1">
    <location>
        <begin position="46"/>
        <end position="65"/>
    </location>
</feature>
<organism evidence="2">
    <name type="scientific">Pararge aegeria</name>
    <name type="common">speckled wood butterfly</name>
    <dbReference type="NCBI Taxonomy" id="116150"/>
    <lineage>
        <taxon>Eukaryota</taxon>
        <taxon>Metazoa</taxon>
        <taxon>Ecdysozoa</taxon>
        <taxon>Arthropoda</taxon>
        <taxon>Hexapoda</taxon>
        <taxon>Insecta</taxon>
        <taxon>Pterygota</taxon>
        <taxon>Neoptera</taxon>
        <taxon>Endopterygota</taxon>
        <taxon>Lepidoptera</taxon>
        <taxon>Glossata</taxon>
        <taxon>Ditrysia</taxon>
        <taxon>Papilionoidea</taxon>
        <taxon>Nymphalidae</taxon>
        <taxon>Satyrinae</taxon>
        <taxon>Satyrini</taxon>
        <taxon>Parargina</taxon>
        <taxon>Pararge</taxon>
    </lineage>
</organism>